<evidence type="ECO:0000313" key="1">
    <source>
        <dbReference type="EMBL" id="EMB17127.1"/>
    </source>
</evidence>
<organism evidence="1 2">
    <name type="scientific">Rhodopirellula europaea 6C</name>
    <dbReference type="NCBI Taxonomy" id="1263867"/>
    <lineage>
        <taxon>Bacteria</taxon>
        <taxon>Pseudomonadati</taxon>
        <taxon>Planctomycetota</taxon>
        <taxon>Planctomycetia</taxon>
        <taxon>Pirellulales</taxon>
        <taxon>Pirellulaceae</taxon>
        <taxon>Rhodopirellula</taxon>
    </lineage>
</organism>
<accession>M2AWP2</accession>
<comment type="caution">
    <text evidence="1">The sequence shown here is derived from an EMBL/GenBank/DDBJ whole genome shotgun (WGS) entry which is preliminary data.</text>
</comment>
<name>M2AWP2_9BACT</name>
<proteinExistence type="predicted"/>
<gene>
    <name evidence="1" type="ORF">RE6C_02143</name>
</gene>
<dbReference type="EMBL" id="ANMO01000105">
    <property type="protein sequence ID" value="EMB17127.1"/>
    <property type="molecule type" value="Genomic_DNA"/>
</dbReference>
<keyword evidence="2" id="KW-1185">Reference proteome</keyword>
<dbReference type="PATRIC" id="fig|1263867.3.peg.2278"/>
<dbReference type="Proteomes" id="UP000011529">
    <property type="component" value="Unassembled WGS sequence"/>
</dbReference>
<reference evidence="1" key="1">
    <citation type="submission" date="2012-11" db="EMBL/GenBank/DDBJ databases">
        <title>Permanent draft genomes of Rhodopirellula europaea strain SH398 and 6C.</title>
        <authorList>
            <person name="Richter M."/>
            <person name="Richter-Heitmann T."/>
            <person name="Frank C."/>
            <person name="Harder J."/>
            <person name="Glockner F.O."/>
        </authorList>
    </citation>
    <scope>NUCLEOTIDE SEQUENCE</scope>
    <source>
        <strain evidence="1">6C</strain>
    </source>
</reference>
<reference evidence="1" key="2">
    <citation type="journal article" date="2013" name="Mar. Genomics">
        <title>Expression of sulfatases in Rhodopirellula baltica and the diversity of sulfatases in the genus Rhodopirellula.</title>
        <authorList>
            <person name="Wegner C.E."/>
            <person name="Richter-Heitmann T."/>
            <person name="Klindworth A."/>
            <person name="Klockow C."/>
            <person name="Richter M."/>
            <person name="Achstetter T."/>
            <person name="Glockner F.O."/>
            <person name="Harder J."/>
        </authorList>
    </citation>
    <scope>NUCLEOTIDE SEQUENCE [LARGE SCALE GENOMIC DNA]</scope>
    <source>
        <strain evidence="1">6C</strain>
    </source>
</reference>
<sequence>MTKSSTFDQRSRRCCDDSGVELVRLVRAVSSVADQVTAAVVLETTAIK</sequence>
<protein>
    <submittedName>
        <fullName evidence="1">Uncharacterized protein</fullName>
    </submittedName>
</protein>
<evidence type="ECO:0000313" key="2">
    <source>
        <dbReference type="Proteomes" id="UP000011529"/>
    </source>
</evidence>
<dbReference type="AlphaFoldDB" id="M2AWP2"/>